<sequence length="156" mass="17134">MKLLLDTISGVLAMSSLGKEKGWTCSKSSGATNHDLQNAVDDFSIVFTPNSLTVQSKRCYVSICNNHYFSLCNYGYKNSTEPVGQRIRAKEGGLPGGSGTECRGNFGDKVNYDWYEFGLVSELEEYGKDIRYVEIRECEELRASTGGGNTSSVILT</sequence>
<gene>
    <name evidence="1" type="ORF">FGADI_914</name>
</gene>
<reference evidence="1" key="2">
    <citation type="submission" date="2020-05" db="EMBL/GenBank/DDBJ databases">
        <authorList>
            <person name="Kim H.-S."/>
            <person name="Proctor R.H."/>
            <person name="Brown D.W."/>
        </authorList>
    </citation>
    <scope>NUCLEOTIDE SEQUENCE</scope>
    <source>
        <strain evidence="1">NRRL 45417</strain>
    </source>
</reference>
<protein>
    <submittedName>
        <fullName evidence="1">Uncharacterized protein</fullName>
    </submittedName>
</protein>
<comment type="caution">
    <text evidence="1">The sequence shown here is derived from an EMBL/GenBank/DDBJ whole genome shotgun (WGS) entry which is preliminary data.</text>
</comment>
<evidence type="ECO:0000313" key="1">
    <source>
        <dbReference type="EMBL" id="KAF4960507.1"/>
    </source>
</evidence>
<dbReference type="OrthoDB" id="5066358at2759"/>
<keyword evidence="2" id="KW-1185">Reference proteome</keyword>
<evidence type="ECO:0000313" key="2">
    <source>
        <dbReference type="Proteomes" id="UP000604273"/>
    </source>
</evidence>
<dbReference type="EMBL" id="JABFAI010000020">
    <property type="protein sequence ID" value="KAF4960507.1"/>
    <property type="molecule type" value="Genomic_DNA"/>
</dbReference>
<organism evidence="1 2">
    <name type="scientific">Fusarium gaditjirri</name>
    <dbReference type="NCBI Taxonomy" id="282569"/>
    <lineage>
        <taxon>Eukaryota</taxon>
        <taxon>Fungi</taxon>
        <taxon>Dikarya</taxon>
        <taxon>Ascomycota</taxon>
        <taxon>Pezizomycotina</taxon>
        <taxon>Sordariomycetes</taxon>
        <taxon>Hypocreomycetidae</taxon>
        <taxon>Hypocreales</taxon>
        <taxon>Nectriaceae</taxon>
        <taxon>Fusarium</taxon>
        <taxon>Fusarium nisikadoi species complex</taxon>
    </lineage>
</organism>
<proteinExistence type="predicted"/>
<dbReference type="Proteomes" id="UP000604273">
    <property type="component" value="Unassembled WGS sequence"/>
</dbReference>
<reference evidence="1" key="1">
    <citation type="journal article" date="2020" name="BMC Genomics">
        <title>Correction to: Identification and distribution of gene clusters required for synthesis of sphingolipid metabolism inhibitors in diverse species of the filamentous fungus Fusarium.</title>
        <authorList>
            <person name="Kim H.S."/>
            <person name="Lohmar J.M."/>
            <person name="Busman M."/>
            <person name="Brown D.W."/>
            <person name="Naumann T.A."/>
            <person name="Divon H.H."/>
            <person name="Lysoe E."/>
            <person name="Uhlig S."/>
            <person name="Proctor R.H."/>
        </authorList>
    </citation>
    <scope>NUCLEOTIDE SEQUENCE</scope>
    <source>
        <strain evidence="1">NRRL 45417</strain>
    </source>
</reference>
<dbReference type="AlphaFoldDB" id="A0A8H4TMK9"/>
<name>A0A8H4TMK9_9HYPO</name>
<accession>A0A8H4TMK9</accession>